<evidence type="ECO:0000256" key="2">
    <source>
        <dbReference type="SAM" id="SignalP"/>
    </source>
</evidence>
<keyword evidence="4" id="KW-1185">Reference proteome</keyword>
<keyword evidence="2" id="KW-0732">Signal</keyword>
<name>A0A858RI67_9BACT</name>
<organism evidence="3 4">
    <name type="scientific">Luteolibacter luteus</name>
    <dbReference type="NCBI Taxonomy" id="2728835"/>
    <lineage>
        <taxon>Bacteria</taxon>
        <taxon>Pseudomonadati</taxon>
        <taxon>Verrucomicrobiota</taxon>
        <taxon>Verrucomicrobiia</taxon>
        <taxon>Verrucomicrobiales</taxon>
        <taxon>Verrucomicrobiaceae</taxon>
        <taxon>Luteolibacter</taxon>
    </lineage>
</organism>
<dbReference type="EMBL" id="CP051774">
    <property type="protein sequence ID" value="QJE96198.1"/>
    <property type="molecule type" value="Genomic_DNA"/>
</dbReference>
<proteinExistence type="predicted"/>
<dbReference type="RefSeq" id="WP_169454599.1">
    <property type="nucleotide sequence ID" value="NZ_CP051774.1"/>
</dbReference>
<sequence>MKARLVISALLLVAAFAIGRMSAPSGNEAADAGESANRKKQALGTKAAERRVESGRESKSPTPSNWKMIRERANRSREELLDDLLATLRASPGSWTYGNWLIEHLLRTDAEWTVGRIKAEMGRIPEGIMSEWCTIDPERALPFLLAQPAGSDHAFDPRFGGIHFRGMGAKDPEKGLEMIQGLPASRRGGLYASLLGGIAGSNPDQAFGYFERIVKSGDLPDKDLPEALRNLAGAAPAQLVAWMEGRETPLPDRAKAELISGLAYSDLEAAKRIYADIADEEKRNAGFYIATQISRKNSDFGECVAWLEANAPEKMREDLKGNALSSWAHTFPDQVMDQVRRYPWILGSQRSPEIISLLKSRGEAEGLVEMLGTMDAEDGAPFREKLVQAGVIEETPGEFASLDRAMLKMAKDPEETMMLWEALDPGKKEQLFLGASDMMQSQPPELLLKLCQGVSEQTTGKIVPQAVARLAIMDPAKAADYVETMPDGPAREAAIKNLHSNWSVDDAAAANAWKDKVAGSS</sequence>
<protein>
    <recommendedName>
        <fullName evidence="5">HEAT repeat domain-containing protein</fullName>
    </recommendedName>
</protein>
<gene>
    <name evidence="3" type="ORF">HHL09_10515</name>
</gene>
<accession>A0A858RI67</accession>
<dbReference type="AlphaFoldDB" id="A0A858RI67"/>
<dbReference type="Proteomes" id="UP000501812">
    <property type="component" value="Chromosome"/>
</dbReference>
<evidence type="ECO:0000313" key="3">
    <source>
        <dbReference type="EMBL" id="QJE96198.1"/>
    </source>
</evidence>
<dbReference type="KEGG" id="luo:HHL09_10515"/>
<evidence type="ECO:0000313" key="4">
    <source>
        <dbReference type="Proteomes" id="UP000501812"/>
    </source>
</evidence>
<evidence type="ECO:0008006" key="5">
    <source>
        <dbReference type="Google" id="ProtNLM"/>
    </source>
</evidence>
<feature type="region of interest" description="Disordered" evidence="1">
    <location>
        <begin position="24"/>
        <end position="69"/>
    </location>
</feature>
<feature type="compositionally biased region" description="Basic and acidic residues" evidence="1">
    <location>
        <begin position="47"/>
        <end position="59"/>
    </location>
</feature>
<evidence type="ECO:0000256" key="1">
    <source>
        <dbReference type="SAM" id="MobiDB-lite"/>
    </source>
</evidence>
<feature type="chain" id="PRO_5032366303" description="HEAT repeat domain-containing protein" evidence="2">
    <location>
        <begin position="23"/>
        <end position="521"/>
    </location>
</feature>
<feature type="signal peptide" evidence="2">
    <location>
        <begin position="1"/>
        <end position="22"/>
    </location>
</feature>
<reference evidence="3 4" key="1">
    <citation type="submission" date="2020-04" db="EMBL/GenBank/DDBJ databases">
        <title>Luteolibacter sp. G-1-1-1 isolated from soil.</title>
        <authorList>
            <person name="Dahal R.H."/>
        </authorList>
    </citation>
    <scope>NUCLEOTIDE SEQUENCE [LARGE SCALE GENOMIC DNA]</scope>
    <source>
        <strain evidence="3 4">G-1-1-1</strain>
    </source>
</reference>